<dbReference type="GO" id="GO:0008311">
    <property type="term" value="F:double-stranded DNA 3'-5' DNA exonuclease activity"/>
    <property type="evidence" value="ECO:0007669"/>
    <property type="project" value="UniProtKB-EC"/>
</dbReference>
<dbReference type="FunFam" id="3.60.10.10:FF:000009">
    <property type="entry name" value="DNA-(apurinic or apyrimidinic site) lyase"/>
    <property type="match status" value="1"/>
</dbReference>
<reference evidence="18" key="2">
    <citation type="submission" date="2020-05" db="UniProtKB">
        <authorList>
            <consortium name="EnsemblMetazoa"/>
        </authorList>
    </citation>
    <scope>IDENTIFICATION</scope>
    <source>
        <strain evidence="18">Epiroticus2</strain>
    </source>
</reference>
<dbReference type="CDD" id="cd09087">
    <property type="entry name" value="Ape1-like_AP-endo"/>
    <property type="match status" value="1"/>
</dbReference>
<keyword evidence="10 14" id="KW-0460">Magnesium</keyword>
<dbReference type="GO" id="GO:0006281">
    <property type="term" value="P:DNA repair"/>
    <property type="evidence" value="ECO:0007669"/>
    <property type="project" value="UniProtKB-KW"/>
</dbReference>
<feature type="binding site" evidence="14">
    <location>
        <position position="452"/>
    </location>
    <ligand>
        <name>Mg(2+)</name>
        <dbReference type="ChEBI" id="CHEBI:18420"/>
        <label>1</label>
    </ligand>
</feature>
<dbReference type="Gene3D" id="3.60.10.10">
    <property type="entry name" value="Endonuclease/exonuclease/phosphatase"/>
    <property type="match status" value="1"/>
</dbReference>
<evidence type="ECO:0000256" key="13">
    <source>
        <dbReference type="PIRSR" id="PIRSR604808-1"/>
    </source>
</evidence>
<feature type="domain" description="Endonuclease/exonuclease/phosphatase" evidence="17">
    <location>
        <begin position="311"/>
        <end position="550"/>
    </location>
</feature>
<dbReference type="GO" id="GO:0046872">
    <property type="term" value="F:metal ion binding"/>
    <property type="evidence" value="ECO:0007669"/>
    <property type="project" value="UniProtKB-KW"/>
</dbReference>
<proteinExistence type="inferred from homology"/>
<evidence type="ECO:0000313" key="19">
    <source>
        <dbReference type="Proteomes" id="UP000075885"/>
    </source>
</evidence>
<feature type="active site" evidence="13">
    <location>
        <position position="413"/>
    </location>
</feature>
<feature type="binding site" evidence="14">
    <location>
        <position position="313"/>
    </location>
    <ligand>
        <name>Mg(2+)</name>
        <dbReference type="ChEBI" id="CHEBI:18420"/>
        <label>1</label>
    </ligand>
</feature>
<evidence type="ECO:0000256" key="14">
    <source>
        <dbReference type="PIRSR" id="PIRSR604808-2"/>
    </source>
</evidence>
<evidence type="ECO:0000256" key="12">
    <source>
        <dbReference type="ARBA" id="ARBA00023242"/>
    </source>
</evidence>
<dbReference type="EC" id="3.1.11.2" evidence="6"/>
<dbReference type="GO" id="GO:0016491">
    <property type="term" value="F:oxidoreductase activity"/>
    <property type="evidence" value="ECO:0007669"/>
    <property type="project" value="TreeGrafter"/>
</dbReference>
<evidence type="ECO:0000256" key="16">
    <source>
        <dbReference type="SAM" id="MobiDB-lite"/>
    </source>
</evidence>
<evidence type="ECO:0000256" key="4">
    <source>
        <dbReference type="ARBA" id="ARBA00004123"/>
    </source>
</evidence>
<comment type="cofactor">
    <cofactor evidence="3">
        <name>Fe(2+)</name>
        <dbReference type="ChEBI" id="CHEBI:29033"/>
    </cofactor>
</comment>
<feature type="site" description="Interaction with DNA substrate" evidence="15">
    <location>
        <position position="550"/>
    </location>
</feature>
<evidence type="ECO:0000256" key="5">
    <source>
        <dbReference type="ARBA" id="ARBA00007092"/>
    </source>
</evidence>
<evidence type="ECO:0000313" key="18">
    <source>
        <dbReference type="EnsemblMetazoa" id="AEPI004115-PA"/>
    </source>
</evidence>
<evidence type="ECO:0000256" key="3">
    <source>
        <dbReference type="ARBA" id="ARBA00001954"/>
    </source>
</evidence>
<dbReference type="GO" id="GO:0003677">
    <property type="term" value="F:DNA binding"/>
    <property type="evidence" value="ECO:0007669"/>
    <property type="project" value="InterPro"/>
</dbReference>
<feature type="binding site" evidence="14">
    <location>
        <position position="549"/>
    </location>
    <ligand>
        <name>Mg(2+)</name>
        <dbReference type="ChEBI" id="CHEBI:18420"/>
        <label>1</label>
    </ligand>
</feature>
<evidence type="ECO:0000256" key="8">
    <source>
        <dbReference type="ARBA" id="ARBA00022763"/>
    </source>
</evidence>
<dbReference type="SUPFAM" id="SSF51197">
    <property type="entry name" value="Clavaminate synthase-like"/>
    <property type="match status" value="1"/>
</dbReference>
<feature type="binding site" evidence="14">
    <location>
        <position position="341"/>
    </location>
    <ligand>
        <name>Mg(2+)</name>
        <dbReference type="ChEBI" id="CHEBI:18420"/>
        <label>1</label>
    </ligand>
</feature>
<dbReference type="GO" id="GO:0005634">
    <property type="term" value="C:nucleus"/>
    <property type="evidence" value="ECO:0007669"/>
    <property type="project" value="UniProtKB-SubCell"/>
</dbReference>
<feature type="binding site" evidence="14">
    <location>
        <position position="550"/>
    </location>
    <ligand>
        <name>Mg(2+)</name>
        <dbReference type="ChEBI" id="CHEBI:18420"/>
        <label>1</label>
    </ligand>
</feature>
<dbReference type="VEuPathDB" id="VectorBase:AEPI004115"/>
<dbReference type="PANTHER" id="PTHR12463">
    <property type="entry name" value="OXYGENASE-RELATED"/>
    <property type="match status" value="1"/>
</dbReference>
<evidence type="ECO:0000256" key="11">
    <source>
        <dbReference type="ARBA" id="ARBA00023204"/>
    </source>
</evidence>
<evidence type="ECO:0000256" key="9">
    <source>
        <dbReference type="ARBA" id="ARBA00022801"/>
    </source>
</evidence>
<dbReference type="SUPFAM" id="SSF56219">
    <property type="entry name" value="DNase I-like"/>
    <property type="match status" value="1"/>
</dbReference>
<reference evidence="19" key="1">
    <citation type="submission" date="2013-03" db="EMBL/GenBank/DDBJ databases">
        <title>The Genome Sequence of Anopheles epiroticus epiroticus2.</title>
        <authorList>
            <consortium name="The Broad Institute Genomics Platform"/>
            <person name="Neafsey D.E."/>
            <person name="Howell P."/>
            <person name="Walker B."/>
            <person name="Young S.K."/>
            <person name="Zeng Q."/>
            <person name="Gargeya S."/>
            <person name="Fitzgerald M."/>
            <person name="Haas B."/>
            <person name="Abouelleil A."/>
            <person name="Allen A.W."/>
            <person name="Alvarado L."/>
            <person name="Arachchi H.M."/>
            <person name="Berlin A.M."/>
            <person name="Chapman S.B."/>
            <person name="Gainer-Dewar J."/>
            <person name="Goldberg J."/>
            <person name="Griggs A."/>
            <person name="Gujja S."/>
            <person name="Hansen M."/>
            <person name="Howarth C."/>
            <person name="Imamovic A."/>
            <person name="Ireland A."/>
            <person name="Larimer J."/>
            <person name="McCowan C."/>
            <person name="Murphy C."/>
            <person name="Pearson M."/>
            <person name="Poon T.W."/>
            <person name="Priest M."/>
            <person name="Roberts A."/>
            <person name="Saif S."/>
            <person name="Shea T."/>
            <person name="Sisk P."/>
            <person name="Sykes S."/>
            <person name="Wortman J."/>
            <person name="Nusbaum C."/>
            <person name="Birren B."/>
        </authorList>
    </citation>
    <scope>NUCLEOTIDE SEQUENCE [LARGE SCALE GENOMIC DNA]</scope>
    <source>
        <strain evidence="19">Epiroticus2</strain>
    </source>
</reference>
<feature type="compositionally biased region" description="Basic and acidic residues" evidence="16">
    <location>
        <begin position="13"/>
        <end position="27"/>
    </location>
</feature>
<dbReference type="PANTHER" id="PTHR12463:SF0">
    <property type="entry name" value="ALPHA-KETOGLUTARATE-DEPENDENT DIOXYGENASE ALKB HOMOLOG 4"/>
    <property type="match status" value="1"/>
</dbReference>
<feature type="active site" description="Proton acceptor" evidence="13">
    <location>
        <position position="550"/>
    </location>
</feature>
<dbReference type="Gene3D" id="2.60.120.590">
    <property type="entry name" value="Alpha-ketoglutarate-dependent dioxygenase AlkB-like"/>
    <property type="match status" value="1"/>
</dbReference>
<dbReference type="GO" id="GO:0070988">
    <property type="term" value="P:demethylation"/>
    <property type="evidence" value="ECO:0007669"/>
    <property type="project" value="InterPro"/>
</dbReference>
<evidence type="ECO:0000256" key="10">
    <source>
        <dbReference type="ARBA" id="ARBA00022842"/>
    </source>
</evidence>
<dbReference type="EnsemblMetazoa" id="AEPI004115-RA">
    <property type="protein sequence ID" value="AEPI004115-PA"/>
    <property type="gene ID" value="AEPI004115"/>
</dbReference>
<sequence length="857" mass="96587">MEKPKKRGRQPKATKETTAEPAVEKQDVNPVDEIPLEPLKSRGGSKRKAAAVPEPAPVAEKPQRKPAAKRAKAPEPVEESNGVEENGAPVAEEEVTEKVAPTKKGRSAKKDVVAAEMQSSNGEVEESKSKGKKVTARKGKKMSEEPVVEKEVVEEQPPAPTKRGRAKVATKKEDDSEAVAIAKPKGRGKAKDKEADDNEGVTKTKSAASPSIEPTTKAAKASARGRKKAVPTVEDDVADIPTVTQRKRAKPQPPPVEEEDIDNEPAPPKGKKTKAAAPAAAAPKMNKCATDYASLSFELAEDKPWNFKISSWNVAGLRSWIGKGGFEFLEHEKPDILCVQETKCTEDQLPDEARHIKGYHPYWLCKPGGYAGVAIYSKKMPIHVVYGLGDEEQDQDGRLLTAEYEKFYLVCVYVPNAGKKLVTLPKRLRWNEKFHQYLRDLDAKKPVILCGDMNVAHEEIDLANPKTNRKNAGFTQEERDGMTDLLSLGFVDTFRKLYPDRTGAYTFWTYMGGARAKNVGWRLDYFITSERLVSKVTDNVIRSEVFGSDHCPGRRTCLSCEAEFGIERSDFYTTFQNSDSYVYCPRCGKIYPGWDWEKVLAEHADTPQHGGVAGEDYPGVYIDLDFLTTDEEADLLQGLDELPWDVSQSGRRKQNFGPKTNFKKTRLRTAHFAGFPQVSEFVQRRFEQVPILSTFQTIEQCSLEYCPERGASIDPHIDDCWIWGERIVTVNLLSDSVLTMSPYRCEDGKTKYNLHFLEQYREHLLGEMMDEKAITGFENRVIRIPMPRRSLLVLYGSPRYQWEHSVLREDIKERRVCLAYREFTPMYLQGGSEFGQSEEIFERAKQFWDHRTVKVDS</sequence>
<dbReference type="PROSITE" id="PS00726">
    <property type="entry name" value="AP_NUCLEASE_F1_1"/>
    <property type="match status" value="1"/>
</dbReference>
<keyword evidence="11" id="KW-0234">DNA repair</keyword>
<feature type="compositionally biased region" description="Basic residues" evidence="16">
    <location>
        <begin position="130"/>
        <end position="140"/>
    </location>
</feature>
<comment type="cofactor">
    <cofactor evidence="2">
        <name>Mn(2+)</name>
        <dbReference type="ChEBI" id="CHEBI:29035"/>
    </cofactor>
</comment>
<name>A0A182PB10_9DIPT</name>
<comment type="catalytic activity">
    <reaction evidence="1">
        <text>Exonucleolytic cleavage in the 3'- to 5'-direction to yield nucleoside 5'-phosphates.</text>
        <dbReference type="EC" id="3.1.11.2"/>
    </reaction>
</comment>
<keyword evidence="7 14" id="KW-0479">Metal-binding</keyword>
<feature type="compositionally biased region" description="Low complexity" evidence="16">
    <location>
        <begin position="50"/>
        <end position="60"/>
    </location>
</feature>
<comment type="similarity">
    <text evidence="5">Belongs to the DNA repair enzymes AP/ExoA family.</text>
</comment>
<dbReference type="NCBIfam" id="TIGR00195">
    <property type="entry name" value="exoDNase_III"/>
    <property type="match status" value="1"/>
</dbReference>
<dbReference type="AlphaFoldDB" id="A0A182PB10"/>
<feature type="compositionally biased region" description="Basic residues" evidence="16">
    <location>
        <begin position="1"/>
        <end position="12"/>
    </location>
</feature>
<dbReference type="InterPro" id="IPR037151">
    <property type="entry name" value="AlkB-like_sf"/>
</dbReference>
<keyword evidence="9" id="KW-0378">Hydrolase</keyword>
<dbReference type="InterPro" id="IPR032857">
    <property type="entry name" value="ALKBH4"/>
</dbReference>
<dbReference type="Pfam" id="PF03372">
    <property type="entry name" value="Exo_endo_phos"/>
    <property type="match status" value="1"/>
</dbReference>
<dbReference type="GO" id="GO:0032451">
    <property type="term" value="F:demethylase activity"/>
    <property type="evidence" value="ECO:0007669"/>
    <property type="project" value="TreeGrafter"/>
</dbReference>
<dbReference type="GO" id="GO:0004519">
    <property type="term" value="F:endonuclease activity"/>
    <property type="evidence" value="ECO:0007669"/>
    <property type="project" value="InterPro"/>
</dbReference>
<accession>A0A182PB10</accession>
<comment type="subcellular location">
    <subcellularLocation>
        <location evidence="4">Nucleus</location>
    </subcellularLocation>
</comment>
<dbReference type="Proteomes" id="UP000075885">
    <property type="component" value="Unassembled WGS sequence"/>
</dbReference>
<evidence type="ECO:0000259" key="17">
    <source>
        <dbReference type="Pfam" id="PF03372"/>
    </source>
</evidence>
<dbReference type="InterPro" id="IPR004808">
    <property type="entry name" value="AP_endonuc_1"/>
</dbReference>
<dbReference type="InterPro" id="IPR036691">
    <property type="entry name" value="Endo/exonu/phosph_ase_sf"/>
</dbReference>
<evidence type="ECO:0000256" key="7">
    <source>
        <dbReference type="ARBA" id="ARBA00022723"/>
    </source>
</evidence>
<dbReference type="InterPro" id="IPR020848">
    <property type="entry name" value="AP_endonuclease_F1_CS"/>
</dbReference>
<dbReference type="InterPro" id="IPR005135">
    <property type="entry name" value="Endo/exonuclease/phosphatase"/>
</dbReference>
<feature type="site" description="Transition state stabilizer" evidence="15">
    <location>
        <position position="454"/>
    </location>
</feature>
<evidence type="ECO:0000256" key="2">
    <source>
        <dbReference type="ARBA" id="ARBA00001936"/>
    </source>
</evidence>
<evidence type="ECO:0000256" key="15">
    <source>
        <dbReference type="PIRSR" id="PIRSR604808-3"/>
    </source>
</evidence>
<keyword evidence="8" id="KW-0227">DNA damage</keyword>
<keyword evidence="14" id="KW-0464">Manganese</keyword>
<dbReference type="InterPro" id="IPR020847">
    <property type="entry name" value="AP_endonuclease_F1_BS"/>
</dbReference>
<evidence type="ECO:0000256" key="1">
    <source>
        <dbReference type="ARBA" id="ARBA00000493"/>
    </source>
</evidence>
<feature type="region of interest" description="Disordered" evidence="16">
    <location>
        <begin position="1"/>
        <end position="279"/>
    </location>
</feature>
<dbReference type="PROSITE" id="PS00727">
    <property type="entry name" value="AP_NUCLEASE_F1_2"/>
    <property type="match status" value="1"/>
</dbReference>
<feature type="site" description="Important for catalytic activity" evidence="15">
    <location>
        <position position="524"/>
    </location>
</feature>
<keyword evidence="19" id="KW-1185">Reference proteome</keyword>
<feature type="compositionally biased region" description="Polar residues" evidence="16">
    <location>
        <begin position="201"/>
        <end position="214"/>
    </location>
</feature>
<evidence type="ECO:0000256" key="6">
    <source>
        <dbReference type="ARBA" id="ARBA00012115"/>
    </source>
</evidence>
<feature type="compositionally biased region" description="Basic and acidic residues" evidence="16">
    <location>
        <begin position="141"/>
        <end position="153"/>
    </location>
</feature>
<feature type="active site" description="Proton donor/acceptor" evidence="13">
    <location>
        <position position="452"/>
    </location>
</feature>
<dbReference type="STRING" id="199890.A0A182PB10"/>
<protein>
    <recommendedName>
        <fullName evidence="6">exodeoxyribonuclease III</fullName>
        <ecNumber evidence="6">3.1.11.2</ecNumber>
    </recommendedName>
</protein>
<organism evidence="18 19">
    <name type="scientific">Anopheles epiroticus</name>
    <dbReference type="NCBI Taxonomy" id="199890"/>
    <lineage>
        <taxon>Eukaryota</taxon>
        <taxon>Metazoa</taxon>
        <taxon>Ecdysozoa</taxon>
        <taxon>Arthropoda</taxon>
        <taxon>Hexapoda</taxon>
        <taxon>Insecta</taxon>
        <taxon>Pterygota</taxon>
        <taxon>Neoptera</taxon>
        <taxon>Endopterygota</taxon>
        <taxon>Diptera</taxon>
        <taxon>Nematocera</taxon>
        <taxon>Culicoidea</taxon>
        <taxon>Culicidae</taxon>
        <taxon>Anophelinae</taxon>
        <taxon>Anopheles</taxon>
    </lineage>
</organism>
<comment type="cofactor">
    <cofactor evidence="14">
        <name>Mg(2+)</name>
        <dbReference type="ChEBI" id="CHEBI:18420"/>
    </cofactor>
    <cofactor evidence="14">
        <name>Mn(2+)</name>
        <dbReference type="ChEBI" id="CHEBI:29035"/>
    </cofactor>
    <text evidence="14">Probably binds two magnesium or manganese ions per subunit.</text>
</comment>
<dbReference type="NCBIfam" id="TIGR00633">
    <property type="entry name" value="xth"/>
    <property type="match status" value="1"/>
</dbReference>
<dbReference type="PROSITE" id="PS51435">
    <property type="entry name" value="AP_NUCLEASE_F1_4"/>
    <property type="match status" value="1"/>
</dbReference>
<feature type="binding site" evidence="14">
    <location>
        <position position="454"/>
    </location>
    <ligand>
        <name>Mg(2+)</name>
        <dbReference type="ChEBI" id="CHEBI:18420"/>
        <label>1</label>
    </ligand>
</feature>
<keyword evidence="12" id="KW-0539">Nucleus</keyword>